<sequence length="53" mass="5669">MLKSISKLGTELSKTAQSKITGGMWPRTQRECEICGGEWGAPLCALPMNSPCA</sequence>
<dbReference type="EMBL" id="JACGWS010000007">
    <property type="protein sequence ID" value="MBC8755403.1"/>
    <property type="molecule type" value="Genomic_DNA"/>
</dbReference>
<gene>
    <name evidence="1" type="ORF">H2O64_12000</name>
</gene>
<keyword evidence="2" id="KW-1185">Reference proteome</keyword>
<comment type="caution">
    <text evidence="1">The sequence shown here is derived from an EMBL/GenBank/DDBJ whole genome shotgun (WGS) entry which is preliminary data.</text>
</comment>
<accession>A0ABR7QA28</accession>
<proteinExistence type="predicted"/>
<protein>
    <submittedName>
        <fullName evidence="1">Uncharacterized protein</fullName>
    </submittedName>
</protein>
<evidence type="ECO:0000313" key="2">
    <source>
        <dbReference type="Proteomes" id="UP000619238"/>
    </source>
</evidence>
<dbReference type="RefSeq" id="WP_187562456.1">
    <property type="nucleotide sequence ID" value="NZ_JACGWS010000007.1"/>
</dbReference>
<dbReference type="Proteomes" id="UP000619238">
    <property type="component" value="Unassembled WGS sequence"/>
</dbReference>
<reference evidence="1 2" key="1">
    <citation type="submission" date="2020-07" db="EMBL/GenBank/DDBJ databases">
        <title>Description of Kordia aestuariivivens sp. nov., isolated from a tidal flat.</title>
        <authorList>
            <person name="Park S."/>
            <person name="Yoon J.-H."/>
        </authorList>
    </citation>
    <scope>NUCLEOTIDE SEQUENCE [LARGE SCALE GENOMIC DNA]</scope>
    <source>
        <strain evidence="1 2">YSTF-M3</strain>
    </source>
</reference>
<name>A0ABR7QA28_9FLAO</name>
<evidence type="ECO:0000313" key="1">
    <source>
        <dbReference type="EMBL" id="MBC8755403.1"/>
    </source>
</evidence>
<organism evidence="1 2">
    <name type="scientific">Kordia aestuariivivens</name>
    <dbReference type="NCBI Taxonomy" id="2759037"/>
    <lineage>
        <taxon>Bacteria</taxon>
        <taxon>Pseudomonadati</taxon>
        <taxon>Bacteroidota</taxon>
        <taxon>Flavobacteriia</taxon>
        <taxon>Flavobacteriales</taxon>
        <taxon>Flavobacteriaceae</taxon>
        <taxon>Kordia</taxon>
    </lineage>
</organism>